<dbReference type="SUPFAM" id="SSF51735">
    <property type="entry name" value="NAD(P)-binding Rossmann-fold domains"/>
    <property type="match status" value="1"/>
</dbReference>
<dbReference type="InterPro" id="IPR002347">
    <property type="entry name" value="SDR_fam"/>
</dbReference>
<evidence type="ECO:0008006" key="5">
    <source>
        <dbReference type="Google" id="ProtNLM"/>
    </source>
</evidence>
<evidence type="ECO:0000256" key="2">
    <source>
        <dbReference type="SAM" id="MobiDB-lite"/>
    </source>
</evidence>
<reference evidence="3 4" key="1">
    <citation type="submission" date="2016-04" db="EMBL/GenBank/DDBJ databases">
        <title>Complete genome sequence and analysis of deep-sea sediment isolate, Amycolatopsis sp. WP1.</title>
        <authorList>
            <person name="Wang H."/>
            <person name="Chen S."/>
            <person name="Wu Q."/>
        </authorList>
    </citation>
    <scope>NUCLEOTIDE SEQUENCE [LARGE SCALE GENOMIC DNA]</scope>
    <source>
        <strain evidence="3 4">WP1</strain>
    </source>
</reference>
<keyword evidence="4" id="KW-1185">Reference proteome</keyword>
<name>A0A344L3X7_9PSEU</name>
<dbReference type="Gene3D" id="3.40.50.720">
    <property type="entry name" value="NAD(P)-binding Rossmann-like Domain"/>
    <property type="match status" value="1"/>
</dbReference>
<evidence type="ECO:0000256" key="1">
    <source>
        <dbReference type="ARBA" id="ARBA00023002"/>
    </source>
</evidence>
<keyword evidence="1" id="KW-0560">Oxidoreductase</keyword>
<gene>
    <name evidence="3" type="ORF">A4R43_09595</name>
</gene>
<protein>
    <recommendedName>
        <fullName evidence="5">SDR family NAD(P)-dependent oxidoreductase</fullName>
    </recommendedName>
</protein>
<sequence length="173" mass="18701">MQQGGDLVERGVERAVDGGGQFGHDRLDQVVLRREVPVQRADRGALVVLACRNPQRAEAAAARIGGRTEVVRLASLESVRAAADEIRARHERIDLLVNNAGVTGRTEEGFEVQFGVNHLGHFAFIGHRLDRLLGRWCLRSVEAGGASTGFRPDTGHGRAADAARGHRSGRAGW</sequence>
<dbReference type="GO" id="GO:0016491">
    <property type="term" value="F:oxidoreductase activity"/>
    <property type="evidence" value="ECO:0007669"/>
    <property type="project" value="UniProtKB-KW"/>
</dbReference>
<dbReference type="Pfam" id="PF00106">
    <property type="entry name" value="adh_short"/>
    <property type="match status" value="1"/>
</dbReference>
<dbReference type="RefSeq" id="WP_236808869.1">
    <property type="nucleotide sequence ID" value="NZ_CP015163.1"/>
</dbReference>
<organism evidence="3 4">
    <name type="scientific">Amycolatopsis albispora</name>
    <dbReference type="NCBI Taxonomy" id="1804986"/>
    <lineage>
        <taxon>Bacteria</taxon>
        <taxon>Bacillati</taxon>
        <taxon>Actinomycetota</taxon>
        <taxon>Actinomycetes</taxon>
        <taxon>Pseudonocardiales</taxon>
        <taxon>Pseudonocardiaceae</taxon>
        <taxon>Amycolatopsis</taxon>
    </lineage>
</organism>
<dbReference type="PANTHER" id="PTHR43157:SF31">
    <property type="entry name" value="PHOSPHATIDYLINOSITOL-GLYCAN BIOSYNTHESIS CLASS F PROTEIN"/>
    <property type="match status" value="1"/>
</dbReference>
<evidence type="ECO:0000313" key="4">
    <source>
        <dbReference type="Proteomes" id="UP000250434"/>
    </source>
</evidence>
<dbReference type="EMBL" id="CP015163">
    <property type="protein sequence ID" value="AXB42751.1"/>
    <property type="molecule type" value="Genomic_DNA"/>
</dbReference>
<evidence type="ECO:0000313" key="3">
    <source>
        <dbReference type="EMBL" id="AXB42751.1"/>
    </source>
</evidence>
<feature type="region of interest" description="Disordered" evidence="2">
    <location>
        <begin position="147"/>
        <end position="173"/>
    </location>
</feature>
<accession>A0A344L3X7</accession>
<dbReference type="InterPro" id="IPR036291">
    <property type="entry name" value="NAD(P)-bd_dom_sf"/>
</dbReference>
<dbReference type="AlphaFoldDB" id="A0A344L3X7"/>
<feature type="compositionally biased region" description="Basic and acidic residues" evidence="2">
    <location>
        <begin position="153"/>
        <end position="164"/>
    </location>
</feature>
<dbReference type="KEGG" id="aab:A4R43_09595"/>
<dbReference type="Proteomes" id="UP000250434">
    <property type="component" value="Chromosome"/>
</dbReference>
<proteinExistence type="predicted"/>
<dbReference type="PANTHER" id="PTHR43157">
    <property type="entry name" value="PHOSPHATIDYLINOSITOL-GLYCAN BIOSYNTHESIS CLASS F PROTEIN-RELATED"/>
    <property type="match status" value="1"/>
</dbReference>